<feature type="region of interest" description="Disordered" evidence="1">
    <location>
        <begin position="1"/>
        <end position="39"/>
    </location>
</feature>
<comment type="caution">
    <text evidence="2">The sequence shown here is derived from an EMBL/GenBank/DDBJ whole genome shotgun (WGS) entry which is preliminary data.</text>
</comment>
<organism evidence="2 3">
    <name type="scientific">Pleuronectes platessa</name>
    <name type="common">European plaice</name>
    <dbReference type="NCBI Taxonomy" id="8262"/>
    <lineage>
        <taxon>Eukaryota</taxon>
        <taxon>Metazoa</taxon>
        <taxon>Chordata</taxon>
        <taxon>Craniata</taxon>
        <taxon>Vertebrata</taxon>
        <taxon>Euteleostomi</taxon>
        <taxon>Actinopterygii</taxon>
        <taxon>Neopterygii</taxon>
        <taxon>Teleostei</taxon>
        <taxon>Neoteleostei</taxon>
        <taxon>Acanthomorphata</taxon>
        <taxon>Carangaria</taxon>
        <taxon>Pleuronectiformes</taxon>
        <taxon>Pleuronectoidei</taxon>
        <taxon>Pleuronectidae</taxon>
        <taxon>Pleuronectes</taxon>
    </lineage>
</organism>
<accession>A0A9N7TMN9</accession>
<dbReference type="Proteomes" id="UP001153269">
    <property type="component" value="Unassembled WGS sequence"/>
</dbReference>
<evidence type="ECO:0000313" key="3">
    <source>
        <dbReference type="Proteomes" id="UP001153269"/>
    </source>
</evidence>
<evidence type="ECO:0000313" key="2">
    <source>
        <dbReference type="EMBL" id="CAB1415632.1"/>
    </source>
</evidence>
<gene>
    <name evidence="2" type="ORF">PLEPLA_LOCUS3350</name>
</gene>
<evidence type="ECO:0000256" key="1">
    <source>
        <dbReference type="SAM" id="MobiDB-lite"/>
    </source>
</evidence>
<protein>
    <submittedName>
        <fullName evidence="2">Uncharacterized protein</fullName>
    </submittedName>
</protein>
<dbReference type="AlphaFoldDB" id="A0A9N7TMN9"/>
<feature type="compositionally biased region" description="Basic and acidic residues" evidence="1">
    <location>
        <begin position="12"/>
        <end position="25"/>
    </location>
</feature>
<keyword evidence="3" id="KW-1185">Reference proteome</keyword>
<name>A0A9N7TMN9_PLEPL</name>
<sequence length="104" mass="11597">MNEDETAGQRDMGTDRRRAERREDQLQCTDSGRVGAGVTPHWDETITTITGVKMESTVDGVYPNSMYSRCRTQAHTTKVYTLFAHGAPQSNTDTIVPGVRQSFD</sequence>
<dbReference type="EMBL" id="CADEAL010000166">
    <property type="protein sequence ID" value="CAB1415632.1"/>
    <property type="molecule type" value="Genomic_DNA"/>
</dbReference>
<reference evidence="2" key="1">
    <citation type="submission" date="2020-03" db="EMBL/GenBank/DDBJ databases">
        <authorList>
            <person name="Weist P."/>
        </authorList>
    </citation>
    <scope>NUCLEOTIDE SEQUENCE</scope>
</reference>
<proteinExistence type="predicted"/>